<comment type="caution">
    <text evidence="2">The sequence shown here is derived from an EMBL/GenBank/DDBJ whole genome shotgun (WGS) entry which is preliminary data.</text>
</comment>
<evidence type="ECO:0000256" key="1">
    <source>
        <dbReference type="SAM" id="Phobius"/>
    </source>
</evidence>
<sequence>MTATGSTRVAVPRSVLVALLATGVLIVTWLIAAVVPLAFPGDGPRPWTPAAWWYAVFPVALLVPTLRLAWWGRHRRTGQAFAGVFGGIQLAGVLVSQRVEAKLPFDPGWPHDLAVAVWLGLAAIVVGQLVAFWAERRAADAARDLRTTGTEHP</sequence>
<reference evidence="2 3" key="1">
    <citation type="submission" date="2017-04" db="EMBL/GenBank/DDBJ databases">
        <authorList>
            <person name="Varghese N."/>
            <person name="Submissions S."/>
        </authorList>
    </citation>
    <scope>NUCLEOTIDE SEQUENCE [LARGE SCALE GENOMIC DNA]</scope>
    <source>
        <strain evidence="2 3">VKM Ac-1784</strain>
    </source>
</reference>
<dbReference type="EMBL" id="FXWJ01000005">
    <property type="protein sequence ID" value="SMQ74041.1"/>
    <property type="molecule type" value="Genomic_DNA"/>
</dbReference>
<name>A0ABY1RHA6_9MICO</name>
<feature type="transmembrane region" description="Helical" evidence="1">
    <location>
        <begin position="51"/>
        <end position="70"/>
    </location>
</feature>
<dbReference type="Proteomes" id="UP000194464">
    <property type="component" value="Unassembled WGS sequence"/>
</dbReference>
<keyword evidence="3" id="KW-1185">Reference proteome</keyword>
<gene>
    <name evidence="2" type="ORF">SAMN06295909_3503</name>
</gene>
<proteinExistence type="predicted"/>
<evidence type="ECO:0000313" key="2">
    <source>
        <dbReference type="EMBL" id="SMQ74041.1"/>
    </source>
</evidence>
<keyword evidence="1" id="KW-0812">Transmembrane</keyword>
<keyword evidence="1" id="KW-1133">Transmembrane helix</keyword>
<keyword evidence="1" id="KW-0472">Membrane</keyword>
<feature type="transmembrane region" description="Helical" evidence="1">
    <location>
        <begin position="77"/>
        <end position="95"/>
    </location>
</feature>
<dbReference type="RefSeq" id="WP_086475060.1">
    <property type="nucleotide sequence ID" value="NZ_FXWJ01000005.1"/>
</dbReference>
<feature type="transmembrane region" description="Helical" evidence="1">
    <location>
        <begin position="15"/>
        <end position="39"/>
    </location>
</feature>
<feature type="transmembrane region" description="Helical" evidence="1">
    <location>
        <begin position="115"/>
        <end position="134"/>
    </location>
</feature>
<protein>
    <submittedName>
        <fullName evidence="2">Uncharacterized protein</fullName>
    </submittedName>
</protein>
<evidence type="ECO:0000313" key="3">
    <source>
        <dbReference type="Proteomes" id="UP000194464"/>
    </source>
</evidence>
<accession>A0ABY1RHA6</accession>
<organism evidence="2 3">
    <name type="scientific">Plantibacter elymi</name>
    <name type="common">nom. nud.</name>
    <dbReference type="NCBI Taxonomy" id="199708"/>
    <lineage>
        <taxon>Bacteria</taxon>
        <taxon>Bacillati</taxon>
        <taxon>Actinomycetota</taxon>
        <taxon>Actinomycetes</taxon>
        <taxon>Micrococcales</taxon>
        <taxon>Microbacteriaceae</taxon>
        <taxon>Plantibacter</taxon>
    </lineage>
</organism>